<keyword evidence="11" id="KW-0436">Ligase</keyword>
<evidence type="ECO:0000259" key="10">
    <source>
        <dbReference type="PROSITE" id="PS50968"/>
    </source>
</evidence>
<dbReference type="NCBIfam" id="NF005457">
    <property type="entry name" value="PRK07051.1"/>
    <property type="match status" value="1"/>
</dbReference>
<dbReference type="PANTHER" id="PTHR45266:SF3">
    <property type="entry name" value="OXALOACETATE DECARBOXYLASE ALPHA CHAIN"/>
    <property type="match status" value="1"/>
</dbReference>
<evidence type="ECO:0000256" key="5">
    <source>
        <dbReference type="ARBA" id="ARBA00022832"/>
    </source>
</evidence>
<dbReference type="UniPathway" id="UPA00094"/>
<dbReference type="PROSITE" id="PS00188">
    <property type="entry name" value="BIOTIN"/>
    <property type="match status" value="1"/>
</dbReference>
<keyword evidence="4 9" id="KW-0444">Lipid biosynthesis</keyword>
<evidence type="ECO:0000256" key="4">
    <source>
        <dbReference type="ARBA" id="ARBA00022516"/>
    </source>
</evidence>
<comment type="pathway">
    <text evidence="2 9">Lipid metabolism; fatty acid biosynthesis.</text>
</comment>
<dbReference type="AlphaFoldDB" id="A0A838XTE0"/>
<feature type="domain" description="Lipoyl-binding" evidence="10">
    <location>
        <begin position="67"/>
        <end position="143"/>
    </location>
</feature>
<dbReference type="PRINTS" id="PR01071">
    <property type="entry name" value="ACOABIOTINCC"/>
</dbReference>
<reference evidence="11 12" key="1">
    <citation type="submission" date="2020-06" db="EMBL/GenBank/DDBJ databases">
        <title>Dysbiosis in marine aquaculture revealed through microbiome analysis: reverse ecology for environmental sustainability.</title>
        <authorList>
            <person name="Haro-Moreno J.M."/>
            <person name="Coutinho F.H."/>
            <person name="Zaragoza-Solas A."/>
            <person name="Picazo A."/>
            <person name="Almagro-Moreno S."/>
            <person name="Lopez-Perez M."/>
        </authorList>
    </citation>
    <scope>NUCLEOTIDE SEQUENCE [LARGE SCALE GENOMIC DNA]</scope>
    <source>
        <strain evidence="11">MCMED-G41</strain>
    </source>
</reference>
<dbReference type="GO" id="GO:0009317">
    <property type="term" value="C:acetyl-CoA carboxylase complex"/>
    <property type="evidence" value="ECO:0007669"/>
    <property type="project" value="InterPro"/>
</dbReference>
<comment type="caution">
    <text evidence="11">The sequence shown here is derived from an EMBL/GenBank/DDBJ whole genome shotgun (WGS) entry which is preliminary data.</text>
</comment>
<evidence type="ECO:0000256" key="7">
    <source>
        <dbReference type="ARBA" id="ARBA00023160"/>
    </source>
</evidence>
<dbReference type="GO" id="GO:0003989">
    <property type="term" value="F:acetyl-CoA carboxylase activity"/>
    <property type="evidence" value="ECO:0007669"/>
    <property type="project" value="InterPro"/>
</dbReference>
<keyword evidence="6 9" id="KW-0443">Lipid metabolism</keyword>
<evidence type="ECO:0000256" key="2">
    <source>
        <dbReference type="ARBA" id="ARBA00005194"/>
    </source>
</evidence>
<keyword evidence="7 9" id="KW-0275">Fatty acid biosynthesis</keyword>
<name>A0A838XTE0_9GAMM</name>
<evidence type="ECO:0000256" key="9">
    <source>
        <dbReference type="RuleBase" id="RU364072"/>
    </source>
</evidence>
<dbReference type="InterPro" id="IPR001249">
    <property type="entry name" value="AcCoA_biotinCC"/>
</dbReference>
<sequence length="143" mass="15636">MDIRKIKKLIEMLQESDLNEIEIQEGEESVRISRGSMKSIEVQSAPIESNKADVISTNNDTAKINSGSPIKSPIVGTFYRKPAPDKPPFIDIGSHVSAGDVVCIVEAMKMMNEIKSEFTGQVTAINVEDGAPVEFDQSLIVID</sequence>
<gene>
    <name evidence="11" type="ORF">H2072_02600</name>
</gene>
<evidence type="ECO:0000256" key="1">
    <source>
        <dbReference type="ARBA" id="ARBA00003761"/>
    </source>
</evidence>
<dbReference type="InterPro" id="IPR050709">
    <property type="entry name" value="Biotin_Carboxyl_Carrier/Decarb"/>
</dbReference>
<evidence type="ECO:0000256" key="3">
    <source>
        <dbReference type="ARBA" id="ARBA00017562"/>
    </source>
</evidence>
<organism evidence="11 12">
    <name type="scientific">SAR86 cluster bacterium</name>
    <dbReference type="NCBI Taxonomy" id="2030880"/>
    <lineage>
        <taxon>Bacteria</taxon>
        <taxon>Pseudomonadati</taxon>
        <taxon>Pseudomonadota</taxon>
        <taxon>Gammaproteobacteria</taxon>
        <taxon>SAR86 cluster</taxon>
    </lineage>
</organism>
<dbReference type="Pfam" id="PF00364">
    <property type="entry name" value="Biotin_lipoyl"/>
    <property type="match status" value="1"/>
</dbReference>
<comment type="function">
    <text evidence="1 9">This protein is a component of the acetyl coenzyme A carboxylase complex; first, biotin carboxylase catalyzes the carboxylation of the carrier protein and then the transcarboxylase transfers the carboxyl group to form malonyl-CoA.</text>
</comment>
<dbReference type="FunFam" id="2.40.50.100:FF:000003">
    <property type="entry name" value="Acetyl-CoA carboxylase biotin carboxyl carrier protein"/>
    <property type="match status" value="1"/>
</dbReference>
<evidence type="ECO:0000313" key="11">
    <source>
        <dbReference type="EMBL" id="MBA4692618.1"/>
    </source>
</evidence>
<dbReference type="Gene3D" id="2.40.50.100">
    <property type="match status" value="1"/>
</dbReference>
<keyword evidence="8 9" id="KW-0092">Biotin</keyword>
<dbReference type="GO" id="GO:0006633">
    <property type="term" value="P:fatty acid biosynthetic process"/>
    <property type="evidence" value="ECO:0007669"/>
    <property type="project" value="UniProtKB-UniPathway"/>
</dbReference>
<dbReference type="InterPro" id="IPR001882">
    <property type="entry name" value="Biotin_BS"/>
</dbReference>
<dbReference type="CDD" id="cd06850">
    <property type="entry name" value="biotinyl_domain"/>
    <property type="match status" value="1"/>
</dbReference>
<dbReference type="InterPro" id="IPR011053">
    <property type="entry name" value="Single_hybrid_motif"/>
</dbReference>
<dbReference type="EMBL" id="JACETL010000024">
    <property type="protein sequence ID" value="MBA4692618.1"/>
    <property type="molecule type" value="Genomic_DNA"/>
</dbReference>
<evidence type="ECO:0000256" key="6">
    <source>
        <dbReference type="ARBA" id="ARBA00023098"/>
    </source>
</evidence>
<protein>
    <recommendedName>
        <fullName evidence="3 9">Biotin carboxyl carrier protein of acetyl-CoA carboxylase</fullName>
    </recommendedName>
</protein>
<dbReference type="InterPro" id="IPR000089">
    <property type="entry name" value="Biotin_lipoyl"/>
</dbReference>
<dbReference type="PROSITE" id="PS50968">
    <property type="entry name" value="BIOTINYL_LIPOYL"/>
    <property type="match status" value="1"/>
</dbReference>
<dbReference type="PANTHER" id="PTHR45266">
    <property type="entry name" value="OXALOACETATE DECARBOXYLASE ALPHA CHAIN"/>
    <property type="match status" value="1"/>
</dbReference>
<evidence type="ECO:0000313" key="12">
    <source>
        <dbReference type="Proteomes" id="UP000551848"/>
    </source>
</evidence>
<keyword evidence="5 9" id="KW-0276">Fatty acid metabolism</keyword>
<evidence type="ECO:0000256" key="8">
    <source>
        <dbReference type="ARBA" id="ARBA00023267"/>
    </source>
</evidence>
<proteinExistence type="predicted"/>
<dbReference type="SUPFAM" id="SSF51230">
    <property type="entry name" value="Single hybrid motif"/>
    <property type="match status" value="1"/>
</dbReference>
<dbReference type="Proteomes" id="UP000551848">
    <property type="component" value="Unassembled WGS sequence"/>
</dbReference>
<accession>A0A838XTE0</accession>
<dbReference type="NCBIfam" id="TIGR00531">
    <property type="entry name" value="BCCP"/>
    <property type="match status" value="1"/>
</dbReference>